<dbReference type="PANTHER" id="PTHR42850:SF4">
    <property type="entry name" value="ZINC-DEPENDENT ENDOPOLYPHOSPHATASE"/>
    <property type="match status" value="1"/>
</dbReference>
<comment type="caution">
    <text evidence="2">The sequence shown here is derived from an EMBL/GenBank/DDBJ whole genome shotgun (WGS) entry which is preliminary data.</text>
</comment>
<evidence type="ECO:0000259" key="1">
    <source>
        <dbReference type="Pfam" id="PF00149"/>
    </source>
</evidence>
<name>A0ABD3QG25_9STRA</name>
<feature type="domain" description="Calcineurin-like phosphoesterase" evidence="1">
    <location>
        <begin position="166"/>
        <end position="369"/>
    </location>
</feature>
<protein>
    <recommendedName>
        <fullName evidence="1">Calcineurin-like phosphoesterase domain-containing protein</fullName>
    </recommendedName>
</protein>
<dbReference type="InterPro" id="IPR004843">
    <property type="entry name" value="Calcineurin-like_PHP"/>
</dbReference>
<dbReference type="PANTHER" id="PTHR42850">
    <property type="entry name" value="METALLOPHOSPHOESTERASE"/>
    <property type="match status" value="1"/>
</dbReference>
<evidence type="ECO:0000313" key="2">
    <source>
        <dbReference type="EMBL" id="KAL3799102.1"/>
    </source>
</evidence>
<dbReference type="Proteomes" id="UP001516023">
    <property type="component" value="Unassembled WGS sequence"/>
</dbReference>
<reference evidence="2 3" key="1">
    <citation type="journal article" date="2020" name="G3 (Bethesda)">
        <title>Improved Reference Genome for Cyclotella cryptica CCMP332, a Model for Cell Wall Morphogenesis, Salinity Adaptation, and Lipid Production in Diatoms (Bacillariophyta).</title>
        <authorList>
            <person name="Roberts W.R."/>
            <person name="Downey K.M."/>
            <person name="Ruck E.C."/>
            <person name="Traller J.C."/>
            <person name="Alverson A.J."/>
        </authorList>
    </citation>
    <scope>NUCLEOTIDE SEQUENCE [LARGE SCALE GENOMIC DNA]</scope>
    <source>
        <strain evidence="2 3">CCMP332</strain>
    </source>
</reference>
<proteinExistence type="predicted"/>
<organism evidence="2 3">
    <name type="scientific">Cyclotella cryptica</name>
    <dbReference type="NCBI Taxonomy" id="29204"/>
    <lineage>
        <taxon>Eukaryota</taxon>
        <taxon>Sar</taxon>
        <taxon>Stramenopiles</taxon>
        <taxon>Ochrophyta</taxon>
        <taxon>Bacillariophyta</taxon>
        <taxon>Coscinodiscophyceae</taxon>
        <taxon>Thalassiosirophycidae</taxon>
        <taxon>Stephanodiscales</taxon>
        <taxon>Stephanodiscaceae</taxon>
        <taxon>Cyclotella</taxon>
    </lineage>
</organism>
<dbReference type="SUPFAM" id="SSF56300">
    <property type="entry name" value="Metallo-dependent phosphatases"/>
    <property type="match status" value="1"/>
</dbReference>
<evidence type="ECO:0000313" key="3">
    <source>
        <dbReference type="Proteomes" id="UP001516023"/>
    </source>
</evidence>
<dbReference type="Pfam" id="PF00149">
    <property type="entry name" value="Metallophos"/>
    <property type="match status" value="1"/>
</dbReference>
<dbReference type="InterPro" id="IPR029052">
    <property type="entry name" value="Metallo-depent_PP-like"/>
</dbReference>
<keyword evidence="3" id="KW-1185">Reference proteome</keyword>
<dbReference type="CDD" id="cd00144">
    <property type="entry name" value="MPP_PPP_family"/>
    <property type="match status" value="1"/>
</dbReference>
<dbReference type="InterPro" id="IPR050126">
    <property type="entry name" value="Ap4A_hydrolase"/>
</dbReference>
<dbReference type="AlphaFoldDB" id="A0ABD3QG25"/>
<sequence>MKMMQSYSTFQDMKRPSSNRLRDFVPHKLTTAPANNTIGKALPLLTGVLLLGTTCCGYVFLKSQRLTAASGQVEGTNAVTGIRPAYLTVLASSALQEASYVAQTNRQPSRSGRTFSTEADTYYQKFKTLPIPPVVHDNLDRMLAEESRRGVENFRNISENSKRSNKILIIGDVHGCLDELKALVAKASKDHNGGEQFASVVFVGDLCNKGPYSSQVVRLVREQPYWYTIRGNHDNAALEAALGDTDRLGREQYSWVKELSDEDVEWIANLPYSIRIPMNKIKSPSWSGGDVLVVHAGLIPNVDIDEQNVKTMVTVRALTSIYKNDTTGDSSNNASLSYEHYNPSQTDTTPIPWAKAWTGPELVIFGHDAKRGTQIETHAIGLDSGCVYGNKLTGIVLPEMEFVSVDAAIVYCPIKHKD</sequence>
<dbReference type="Gene3D" id="3.60.21.10">
    <property type="match status" value="1"/>
</dbReference>
<accession>A0ABD3QG25</accession>
<dbReference type="EMBL" id="JABMIG020000041">
    <property type="protein sequence ID" value="KAL3799102.1"/>
    <property type="molecule type" value="Genomic_DNA"/>
</dbReference>
<gene>
    <name evidence="2" type="ORF">HJC23_002230</name>
</gene>